<evidence type="ECO:0000313" key="3">
    <source>
        <dbReference type="EMBL" id="KAG2283330.1"/>
    </source>
</evidence>
<comment type="caution">
    <text evidence="3">The sequence shown here is derived from an EMBL/GenBank/DDBJ whole genome shotgun (WGS) entry which is preliminary data.</text>
</comment>
<feature type="domain" description="Zinc knuckle CX2CX4HX4C" evidence="2">
    <location>
        <begin position="1"/>
        <end position="48"/>
    </location>
</feature>
<reference evidence="3 4" key="1">
    <citation type="submission" date="2020-02" db="EMBL/GenBank/DDBJ databases">
        <authorList>
            <person name="Ma Q."/>
            <person name="Huang Y."/>
            <person name="Song X."/>
            <person name="Pei D."/>
        </authorList>
    </citation>
    <scope>NUCLEOTIDE SEQUENCE [LARGE SCALE GENOMIC DNA]</scope>
    <source>
        <strain evidence="3">Sxm20200214</strain>
        <tissue evidence="3">Leaf</tissue>
    </source>
</reference>
<dbReference type="AlphaFoldDB" id="A0A8X7RA14"/>
<gene>
    <name evidence="3" type="ORF">Bca52824_054550</name>
</gene>
<sequence>MDSLQPIVKDLILDFNSGEETTLVLDYENLGNHCSLCNRLTHLRLHCPDRQPANNLNLNDTTLPSTFERSRNSNNNGSQRLQSTRAAKDARGDGVANDQFHQLIDTADPLDNEFLPSLLPWE</sequence>
<proteinExistence type="predicted"/>
<dbReference type="Pfam" id="PF14392">
    <property type="entry name" value="zf-CCHC_4"/>
    <property type="match status" value="1"/>
</dbReference>
<protein>
    <recommendedName>
        <fullName evidence="2">Zinc knuckle CX2CX4HX4C domain-containing protein</fullName>
    </recommendedName>
</protein>
<name>A0A8X7RA14_BRACI</name>
<feature type="region of interest" description="Disordered" evidence="1">
    <location>
        <begin position="50"/>
        <end position="94"/>
    </location>
</feature>
<organism evidence="3 4">
    <name type="scientific">Brassica carinata</name>
    <name type="common">Ethiopian mustard</name>
    <name type="synonym">Abyssinian cabbage</name>
    <dbReference type="NCBI Taxonomy" id="52824"/>
    <lineage>
        <taxon>Eukaryota</taxon>
        <taxon>Viridiplantae</taxon>
        <taxon>Streptophyta</taxon>
        <taxon>Embryophyta</taxon>
        <taxon>Tracheophyta</taxon>
        <taxon>Spermatophyta</taxon>
        <taxon>Magnoliopsida</taxon>
        <taxon>eudicotyledons</taxon>
        <taxon>Gunneridae</taxon>
        <taxon>Pentapetalae</taxon>
        <taxon>rosids</taxon>
        <taxon>malvids</taxon>
        <taxon>Brassicales</taxon>
        <taxon>Brassicaceae</taxon>
        <taxon>Brassiceae</taxon>
        <taxon>Brassica</taxon>
    </lineage>
</organism>
<keyword evidence="4" id="KW-1185">Reference proteome</keyword>
<accession>A0A8X7RA14</accession>
<dbReference type="OrthoDB" id="1461917at2759"/>
<evidence type="ECO:0000313" key="4">
    <source>
        <dbReference type="Proteomes" id="UP000886595"/>
    </source>
</evidence>
<feature type="compositionally biased region" description="Low complexity" evidence="1">
    <location>
        <begin position="72"/>
        <end position="83"/>
    </location>
</feature>
<dbReference type="Proteomes" id="UP000886595">
    <property type="component" value="Unassembled WGS sequence"/>
</dbReference>
<feature type="compositionally biased region" description="Polar residues" evidence="1">
    <location>
        <begin position="52"/>
        <end position="67"/>
    </location>
</feature>
<evidence type="ECO:0000256" key="1">
    <source>
        <dbReference type="SAM" id="MobiDB-lite"/>
    </source>
</evidence>
<dbReference type="InterPro" id="IPR025836">
    <property type="entry name" value="Zn_knuckle_CX2CX4HX4C"/>
</dbReference>
<evidence type="ECO:0000259" key="2">
    <source>
        <dbReference type="Pfam" id="PF14392"/>
    </source>
</evidence>
<dbReference type="EMBL" id="JAAMPC010000011">
    <property type="protein sequence ID" value="KAG2283330.1"/>
    <property type="molecule type" value="Genomic_DNA"/>
</dbReference>